<comment type="caution">
    <text evidence="2">The sequence shown here is derived from an EMBL/GenBank/DDBJ whole genome shotgun (WGS) entry which is preliminary data.</text>
</comment>
<dbReference type="EMBL" id="VSWD01000001">
    <property type="protein sequence ID" value="KAK3108315.1"/>
    <property type="molecule type" value="Genomic_DNA"/>
</dbReference>
<protein>
    <submittedName>
        <fullName evidence="2">Uncharacterized protein</fullName>
    </submittedName>
</protein>
<gene>
    <name evidence="2" type="ORF">FSP39_005486</name>
</gene>
<dbReference type="AlphaFoldDB" id="A0AA88YWM7"/>
<evidence type="ECO:0000313" key="3">
    <source>
        <dbReference type="Proteomes" id="UP001186944"/>
    </source>
</evidence>
<proteinExistence type="predicted"/>
<sequence>MKVTEHWREASLSCGDSITSLKELLRQPAENDDVTDNLTMTEVGGNSNSLTLYRDSNIEQEEAEDENFIKRTDFQEKETEWIGGLPHKDRLRKESDKALSLGSTSVFSLADLDPLLEKEKPFSSGKLTSHDTRNLLVRYIQKILNIMMSSVLKKIFIIVYENGPCYFSQKGKPMPPLAQKPGMKELPSDETEGSAKISEGSVKSLEECTTEIDENQDLESAGGSDPKVIIDVEELLSGVDAALERSQDIASQTTRMMDKMQVIVDEWNVSVREFYGEKERKFRCEETLCLKDKPSLRHFHAEVFPVKESVTG</sequence>
<dbReference type="Proteomes" id="UP001186944">
    <property type="component" value="Unassembled WGS sequence"/>
</dbReference>
<evidence type="ECO:0000256" key="1">
    <source>
        <dbReference type="SAM" id="MobiDB-lite"/>
    </source>
</evidence>
<name>A0AA88YWM7_PINIB</name>
<evidence type="ECO:0000313" key="2">
    <source>
        <dbReference type="EMBL" id="KAK3108315.1"/>
    </source>
</evidence>
<organism evidence="2 3">
    <name type="scientific">Pinctada imbricata</name>
    <name type="common">Atlantic pearl-oyster</name>
    <name type="synonym">Pinctada martensii</name>
    <dbReference type="NCBI Taxonomy" id="66713"/>
    <lineage>
        <taxon>Eukaryota</taxon>
        <taxon>Metazoa</taxon>
        <taxon>Spiralia</taxon>
        <taxon>Lophotrochozoa</taxon>
        <taxon>Mollusca</taxon>
        <taxon>Bivalvia</taxon>
        <taxon>Autobranchia</taxon>
        <taxon>Pteriomorphia</taxon>
        <taxon>Pterioida</taxon>
        <taxon>Pterioidea</taxon>
        <taxon>Pteriidae</taxon>
        <taxon>Pinctada</taxon>
    </lineage>
</organism>
<accession>A0AA88YWM7</accession>
<keyword evidence="3" id="KW-1185">Reference proteome</keyword>
<feature type="region of interest" description="Disordered" evidence="1">
    <location>
        <begin position="172"/>
        <end position="200"/>
    </location>
</feature>
<reference evidence="2" key="1">
    <citation type="submission" date="2019-08" db="EMBL/GenBank/DDBJ databases">
        <title>The improved chromosome-level genome for the pearl oyster Pinctada fucata martensii using PacBio sequencing and Hi-C.</title>
        <authorList>
            <person name="Zheng Z."/>
        </authorList>
    </citation>
    <scope>NUCLEOTIDE SEQUENCE</scope>
    <source>
        <strain evidence="2">ZZ-2019</strain>
        <tissue evidence="2">Adductor muscle</tissue>
    </source>
</reference>